<dbReference type="EMBL" id="SMLD01000033">
    <property type="protein sequence ID" value="TDE54473.1"/>
    <property type="molecule type" value="Genomic_DNA"/>
</dbReference>
<organism evidence="3 4">
    <name type="scientific">Nonomuraea mesophila</name>
    <dbReference type="NCBI Taxonomy" id="2530382"/>
    <lineage>
        <taxon>Bacteria</taxon>
        <taxon>Bacillati</taxon>
        <taxon>Actinomycetota</taxon>
        <taxon>Actinomycetes</taxon>
        <taxon>Streptosporangiales</taxon>
        <taxon>Streptosporangiaceae</taxon>
        <taxon>Nonomuraea</taxon>
    </lineage>
</organism>
<protein>
    <submittedName>
        <fullName evidence="3">SRPBCC family protein</fullName>
    </submittedName>
</protein>
<proteinExistence type="inferred from homology"/>
<dbReference type="RefSeq" id="WP_132630914.1">
    <property type="nucleotide sequence ID" value="NZ_SMLD01000033.1"/>
</dbReference>
<evidence type="ECO:0000313" key="3">
    <source>
        <dbReference type="EMBL" id="TDE54473.1"/>
    </source>
</evidence>
<comment type="similarity">
    <text evidence="1">Belongs to the AHA1 family.</text>
</comment>
<evidence type="ECO:0000313" key="4">
    <source>
        <dbReference type="Proteomes" id="UP000295136"/>
    </source>
</evidence>
<dbReference type="Proteomes" id="UP000295136">
    <property type="component" value="Unassembled WGS sequence"/>
</dbReference>
<dbReference type="InterPro" id="IPR013538">
    <property type="entry name" value="ASHA1/2-like_C"/>
</dbReference>
<comment type="caution">
    <text evidence="3">The sequence shown here is derived from an EMBL/GenBank/DDBJ whole genome shotgun (WGS) entry which is preliminary data.</text>
</comment>
<evidence type="ECO:0000259" key="2">
    <source>
        <dbReference type="Pfam" id="PF08327"/>
    </source>
</evidence>
<reference evidence="3 4" key="1">
    <citation type="submission" date="2019-03" db="EMBL/GenBank/DDBJ databases">
        <title>Draft genome sequences of novel Actinobacteria.</title>
        <authorList>
            <person name="Sahin N."/>
            <person name="Ay H."/>
            <person name="Saygin H."/>
        </authorList>
    </citation>
    <scope>NUCLEOTIDE SEQUENCE [LARGE SCALE GENOMIC DNA]</scope>
    <source>
        <strain evidence="3 4">6K102</strain>
    </source>
</reference>
<dbReference type="Gene3D" id="3.30.530.20">
    <property type="match status" value="1"/>
</dbReference>
<dbReference type="CDD" id="cd08899">
    <property type="entry name" value="SRPBCC_CalC_Aha1-like_6"/>
    <property type="match status" value="1"/>
</dbReference>
<gene>
    <name evidence="3" type="ORF">E1295_15170</name>
</gene>
<keyword evidence="4" id="KW-1185">Reference proteome</keyword>
<accession>A0A4R5FP90</accession>
<feature type="domain" description="Activator of Hsp90 ATPase homologue 1/2-like C-terminal" evidence="2">
    <location>
        <begin position="25"/>
        <end position="138"/>
    </location>
</feature>
<dbReference type="AlphaFoldDB" id="A0A4R5FP90"/>
<sequence>MSPIPTGRLFRTDAGTDLVLTRTFRAPADDVWASVTEPERTARWFGPWEGEAGPGRTIKVRMVHEEQQPWYELRIEACEPPHRLTVSALDEFGAWRVELLLSESAGTTELRFIQHLDDPGLAGDVGPGWEYYLDLLAASRDGSPAPGFGDYHPAMQAYYRGLSPEPAAGT</sequence>
<evidence type="ECO:0000256" key="1">
    <source>
        <dbReference type="ARBA" id="ARBA00006817"/>
    </source>
</evidence>
<name>A0A4R5FP90_9ACTN</name>
<dbReference type="Pfam" id="PF08327">
    <property type="entry name" value="AHSA1"/>
    <property type="match status" value="1"/>
</dbReference>
<dbReference type="SUPFAM" id="SSF55961">
    <property type="entry name" value="Bet v1-like"/>
    <property type="match status" value="1"/>
</dbReference>
<dbReference type="InterPro" id="IPR023393">
    <property type="entry name" value="START-like_dom_sf"/>
</dbReference>